<dbReference type="EMBL" id="AM260480">
    <property type="protein sequence ID" value="CAJ96165.1"/>
    <property type="molecule type" value="Genomic_DNA"/>
</dbReference>
<organism evidence="1 2">
    <name type="scientific">Cupriavidus necator (strain ATCC 17699 / DSM 428 / KCTC 22496 / NCIMB 10442 / H16 / Stanier 337)</name>
    <name type="common">Ralstonia eutropha</name>
    <dbReference type="NCBI Taxonomy" id="381666"/>
    <lineage>
        <taxon>Bacteria</taxon>
        <taxon>Pseudomonadati</taxon>
        <taxon>Pseudomonadota</taxon>
        <taxon>Betaproteobacteria</taxon>
        <taxon>Burkholderiales</taxon>
        <taxon>Burkholderiaceae</taxon>
        <taxon>Cupriavidus</taxon>
    </lineage>
</organism>
<sequence length="68" mass="7490">MPASAISECTVHRRPMAVRVRWTPALPNQKPVASTRASADFSCMPEETPDPAYPRQRVRVLVVSGKGQ</sequence>
<keyword evidence="2" id="KW-1185">Reference proteome</keyword>
<dbReference type="AlphaFoldDB" id="Q0K1F9"/>
<protein>
    <submittedName>
        <fullName evidence="1">Uncharacterized protein</fullName>
    </submittedName>
</protein>
<dbReference type="Proteomes" id="UP000008210">
    <property type="component" value="Chromosome 2"/>
</dbReference>
<name>Q0K1F9_CUPNH</name>
<dbReference type="KEGG" id="reh:H16_B1376"/>
<reference evidence="1 2" key="1">
    <citation type="journal article" date="2006" name="Nat. Biotechnol.">
        <title>Genome sequence of the bioplastic-producing 'Knallgas' bacterium Ralstonia eutropha H16.</title>
        <authorList>
            <person name="Pohlmann A."/>
            <person name="Fricke W.F."/>
            <person name="Reinecke F."/>
            <person name="Kusian B."/>
            <person name="Liesegang H."/>
            <person name="Cramm R."/>
            <person name="Eitinger T."/>
            <person name="Ewering C."/>
            <person name="Potter M."/>
            <person name="Schwartz E."/>
            <person name="Strittmatter A."/>
            <person name="Voss I."/>
            <person name="Gottschalk G."/>
            <person name="Steinbuechel A."/>
            <person name="Friedrich B."/>
            <person name="Bowien B."/>
        </authorList>
    </citation>
    <scope>NUCLEOTIDE SEQUENCE [LARGE SCALE GENOMIC DNA]</scope>
    <source>
        <strain evidence="2">ATCC 17699 / DSM 428 / KCTC 22496 / NCIMB 10442 / H16 / Stanier 337</strain>
    </source>
</reference>
<evidence type="ECO:0000313" key="2">
    <source>
        <dbReference type="Proteomes" id="UP000008210"/>
    </source>
</evidence>
<evidence type="ECO:0000313" key="1">
    <source>
        <dbReference type="EMBL" id="CAJ96165.1"/>
    </source>
</evidence>
<accession>Q0K1F9</accession>
<dbReference type="HOGENOM" id="CLU_2786897_0_0_4"/>
<gene>
    <name evidence="1" type="ordered locus">H16_B1376</name>
</gene>
<proteinExistence type="predicted"/>